<protein>
    <submittedName>
        <fullName evidence="2">Maleylpyruvate isomerase family mycothiol-dependent enzyme</fullName>
    </submittedName>
</protein>
<dbReference type="GO" id="GO:0016853">
    <property type="term" value="F:isomerase activity"/>
    <property type="evidence" value="ECO:0007669"/>
    <property type="project" value="UniProtKB-KW"/>
</dbReference>
<dbReference type="InterPro" id="IPR034660">
    <property type="entry name" value="DinB/YfiT-like"/>
</dbReference>
<evidence type="ECO:0000313" key="2">
    <source>
        <dbReference type="EMBL" id="WLQ68514.1"/>
    </source>
</evidence>
<dbReference type="EMBL" id="CP120983">
    <property type="protein sequence ID" value="WLQ68514.1"/>
    <property type="molecule type" value="Genomic_DNA"/>
</dbReference>
<name>A0ABY9JP13_9ACTN</name>
<organism evidence="2 3">
    <name type="scientific">Streptomyces glycanivorans</name>
    <dbReference type="NCBI Taxonomy" id="3033808"/>
    <lineage>
        <taxon>Bacteria</taxon>
        <taxon>Bacillati</taxon>
        <taxon>Actinomycetota</taxon>
        <taxon>Actinomycetes</taxon>
        <taxon>Kitasatosporales</taxon>
        <taxon>Streptomycetaceae</taxon>
        <taxon>Streptomyces</taxon>
    </lineage>
</organism>
<evidence type="ECO:0000259" key="1">
    <source>
        <dbReference type="Pfam" id="PF11716"/>
    </source>
</evidence>
<dbReference type="InterPro" id="IPR017517">
    <property type="entry name" value="Maleyloyr_isom"/>
</dbReference>
<sequence>MTDATPVVDTGHGAGGIWPLIRSERAALADDLSRLSDAQWATPSLCSELTVREVLAHLTAGASLDTVRWMAGVIRCRFDFDRQVAMRLAEYLGTTPAGTLQRFRSIVPSRTKPPLPVVAMLGETIVHSEDIRRPLGIHRDHPIETVTRVADHYRNSDLVLPAKQRIRGLRLVASDGPFAAGAGPLVSGTTTALVMAMAGRASYLGELEGDGVGVLRERCGTA</sequence>
<dbReference type="InterPro" id="IPR024344">
    <property type="entry name" value="MDMPI_metal-binding"/>
</dbReference>
<accession>A0ABY9JP13</accession>
<proteinExistence type="predicted"/>
<keyword evidence="3" id="KW-1185">Reference proteome</keyword>
<feature type="domain" description="Mycothiol-dependent maleylpyruvate isomerase metal-binding" evidence="1">
    <location>
        <begin position="22"/>
        <end position="110"/>
    </location>
</feature>
<dbReference type="SUPFAM" id="SSF109854">
    <property type="entry name" value="DinB/YfiT-like putative metalloenzymes"/>
    <property type="match status" value="1"/>
</dbReference>
<dbReference type="NCBIfam" id="TIGR03083">
    <property type="entry name" value="maleylpyruvate isomerase family mycothiol-dependent enzyme"/>
    <property type="match status" value="1"/>
</dbReference>
<dbReference type="Proteomes" id="UP001224433">
    <property type="component" value="Chromosome"/>
</dbReference>
<gene>
    <name evidence="2" type="ORF">P8A20_35340</name>
</gene>
<evidence type="ECO:0000313" key="3">
    <source>
        <dbReference type="Proteomes" id="UP001224433"/>
    </source>
</evidence>
<reference evidence="2 3" key="1">
    <citation type="submission" date="2023-03" db="EMBL/GenBank/DDBJ databases">
        <title>Isolation and description of six Streptomyces strains from soil environments, able to metabolize different microbial glucans.</title>
        <authorList>
            <person name="Widen T."/>
            <person name="Larsbrink J."/>
        </authorList>
    </citation>
    <scope>NUCLEOTIDE SEQUENCE [LARGE SCALE GENOMIC DNA]</scope>
    <source>
        <strain evidence="2 3">Alt3</strain>
    </source>
</reference>
<dbReference type="Gene3D" id="1.20.120.450">
    <property type="entry name" value="dinb family like domain"/>
    <property type="match status" value="1"/>
</dbReference>
<dbReference type="Pfam" id="PF11716">
    <property type="entry name" value="MDMPI_N"/>
    <property type="match status" value="1"/>
</dbReference>
<dbReference type="RefSeq" id="WP_187282310.1">
    <property type="nucleotide sequence ID" value="NZ_CP120983.1"/>
</dbReference>
<keyword evidence="2" id="KW-0413">Isomerase</keyword>